<dbReference type="InterPro" id="IPR050958">
    <property type="entry name" value="Cell_Adh-Cytoskel_Orgn"/>
</dbReference>
<dbReference type="InterPro" id="IPR013098">
    <property type="entry name" value="Ig_I-set"/>
</dbReference>
<keyword evidence="4" id="KW-0812">Transmembrane</keyword>
<feature type="domain" description="Ig-like" evidence="5">
    <location>
        <begin position="34"/>
        <end position="115"/>
    </location>
</feature>
<evidence type="ECO:0000256" key="1">
    <source>
        <dbReference type="ARBA" id="ARBA00022729"/>
    </source>
</evidence>
<dbReference type="Pfam" id="PF07679">
    <property type="entry name" value="I-set"/>
    <property type="match status" value="1"/>
</dbReference>
<dbReference type="InterPro" id="IPR003599">
    <property type="entry name" value="Ig_sub"/>
</dbReference>
<dbReference type="InterPro" id="IPR036179">
    <property type="entry name" value="Ig-like_dom_sf"/>
</dbReference>
<evidence type="ECO:0000256" key="2">
    <source>
        <dbReference type="ARBA" id="ARBA00023157"/>
    </source>
</evidence>
<keyword evidence="2" id="KW-1015">Disulfide bond</keyword>
<dbReference type="InterPro" id="IPR003598">
    <property type="entry name" value="Ig_sub2"/>
</dbReference>
<proteinExistence type="predicted"/>
<feature type="transmembrane region" description="Helical" evidence="4">
    <location>
        <begin position="6"/>
        <end position="26"/>
    </location>
</feature>
<dbReference type="SMART" id="SM00408">
    <property type="entry name" value="IGc2"/>
    <property type="match status" value="1"/>
</dbReference>
<dbReference type="InterPro" id="IPR013783">
    <property type="entry name" value="Ig-like_fold"/>
</dbReference>
<gene>
    <name evidence="7" type="primary">LOC111086672</name>
</gene>
<dbReference type="Pfam" id="PF07686">
    <property type="entry name" value="V-set"/>
    <property type="match status" value="1"/>
</dbReference>
<evidence type="ECO:0000259" key="5">
    <source>
        <dbReference type="PROSITE" id="PS50835"/>
    </source>
</evidence>
<reference evidence="7" key="1">
    <citation type="submission" date="2025-08" db="UniProtKB">
        <authorList>
            <consortium name="RefSeq"/>
        </authorList>
    </citation>
    <scope>IDENTIFICATION</scope>
    <source>
        <tissue evidence="7">Muscle</tissue>
    </source>
</reference>
<evidence type="ECO:0000256" key="4">
    <source>
        <dbReference type="SAM" id="Phobius"/>
    </source>
</evidence>
<keyword evidence="4" id="KW-1133">Transmembrane helix</keyword>
<keyword evidence="1" id="KW-0732">Signal</keyword>
<dbReference type="GeneID" id="111086672"/>
<evidence type="ECO:0000256" key="3">
    <source>
        <dbReference type="ARBA" id="ARBA00023319"/>
    </source>
</evidence>
<name>A0ABM1SRB0_LIMPO</name>
<dbReference type="RefSeq" id="XP_022246166.1">
    <property type="nucleotide sequence ID" value="XM_022390458.1"/>
</dbReference>
<dbReference type="PROSITE" id="PS50835">
    <property type="entry name" value="IG_LIKE"/>
    <property type="match status" value="1"/>
</dbReference>
<keyword evidence="3" id="KW-0393">Immunoglobulin domain</keyword>
<dbReference type="Gene3D" id="2.60.40.10">
    <property type="entry name" value="Immunoglobulins"/>
    <property type="match status" value="2"/>
</dbReference>
<dbReference type="InterPro" id="IPR013106">
    <property type="entry name" value="Ig_V-set"/>
</dbReference>
<accession>A0ABM1SRB0</accession>
<dbReference type="Proteomes" id="UP000694941">
    <property type="component" value="Unplaced"/>
</dbReference>
<keyword evidence="6" id="KW-1185">Reference proteome</keyword>
<dbReference type="PANTHER" id="PTHR45080:SF8">
    <property type="entry name" value="IG-LIKE DOMAIN-CONTAINING PROTEIN"/>
    <property type="match status" value="1"/>
</dbReference>
<evidence type="ECO:0000313" key="7">
    <source>
        <dbReference type="RefSeq" id="XP_022246166.1"/>
    </source>
</evidence>
<keyword evidence="4" id="KW-0472">Membrane</keyword>
<sequence length="192" mass="21448">MAGVSLLSPVFSWITWSVTIFVYGAFCEGLDIQPFQFPRDVQEGEDVQALCSIVGAKSEVKFKWFKDSSVIQSEKRWKILDHETFSVLVVQSPSVESSGNYSCVAQSSSEEDRYTTQLLVKDEVVVPVVEDARISLLEDGSLRILDTTQSDKGSYTCEVSNGIGNSLMKTIQLSVEGTMCLDIIHQYQYQYS</sequence>
<dbReference type="SUPFAM" id="SSF48726">
    <property type="entry name" value="Immunoglobulin"/>
    <property type="match status" value="2"/>
</dbReference>
<dbReference type="SMART" id="SM00409">
    <property type="entry name" value="IG"/>
    <property type="match status" value="2"/>
</dbReference>
<organism evidence="6 7">
    <name type="scientific">Limulus polyphemus</name>
    <name type="common">Atlantic horseshoe crab</name>
    <dbReference type="NCBI Taxonomy" id="6850"/>
    <lineage>
        <taxon>Eukaryota</taxon>
        <taxon>Metazoa</taxon>
        <taxon>Ecdysozoa</taxon>
        <taxon>Arthropoda</taxon>
        <taxon>Chelicerata</taxon>
        <taxon>Merostomata</taxon>
        <taxon>Xiphosura</taxon>
        <taxon>Limulidae</taxon>
        <taxon>Limulus</taxon>
    </lineage>
</organism>
<dbReference type="PANTHER" id="PTHR45080">
    <property type="entry name" value="CONTACTIN 5"/>
    <property type="match status" value="1"/>
</dbReference>
<dbReference type="InterPro" id="IPR007110">
    <property type="entry name" value="Ig-like_dom"/>
</dbReference>
<evidence type="ECO:0000313" key="6">
    <source>
        <dbReference type="Proteomes" id="UP000694941"/>
    </source>
</evidence>
<protein>
    <submittedName>
        <fullName evidence="7">Transmembrane and immunoglobulin domain-containing protein 1-like</fullName>
    </submittedName>
</protein>